<dbReference type="Proteomes" id="UP001187192">
    <property type="component" value="Unassembled WGS sequence"/>
</dbReference>
<evidence type="ECO:0000313" key="3">
    <source>
        <dbReference type="Proteomes" id="UP001187192"/>
    </source>
</evidence>
<name>A0AA88JHA5_FICCA</name>
<dbReference type="EMBL" id="BTGU01017457">
    <property type="protein sequence ID" value="GMN74667.1"/>
    <property type="molecule type" value="Genomic_DNA"/>
</dbReference>
<proteinExistence type="predicted"/>
<dbReference type="EMBL" id="BTGU01017455">
    <property type="protein sequence ID" value="GMN74659.1"/>
    <property type="molecule type" value="Genomic_DNA"/>
</dbReference>
<sequence length="14" mass="1474">MPENQPDAPSSITS</sequence>
<evidence type="ECO:0000313" key="1">
    <source>
        <dbReference type="EMBL" id="GMN74659.1"/>
    </source>
</evidence>
<gene>
    <name evidence="1" type="ORF">TIFTF001_055445</name>
    <name evidence="2" type="ORF">TIFTF001_055446</name>
</gene>
<accession>A0AA88JHA5</accession>
<keyword evidence="3" id="KW-1185">Reference proteome</keyword>
<organism evidence="1 3">
    <name type="scientific">Ficus carica</name>
    <name type="common">Common fig</name>
    <dbReference type="NCBI Taxonomy" id="3494"/>
    <lineage>
        <taxon>Eukaryota</taxon>
        <taxon>Viridiplantae</taxon>
        <taxon>Streptophyta</taxon>
        <taxon>Embryophyta</taxon>
        <taxon>Tracheophyta</taxon>
        <taxon>Spermatophyta</taxon>
        <taxon>Magnoliopsida</taxon>
        <taxon>eudicotyledons</taxon>
        <taxon>Gunneridae</taxon>
        <taxon>Pentapetalae</taxon>
        <taxon>rosids</taxon>
        <taxon>fabids</taxon>
        <taxon>Rosales</taxon>
        <taxon>Moraceae</taxon>
        <taxon>Ficeae</taxon>
        <taxon>Ficus</taxon>
    </lineage>
</organism>
<comment type="caution">
    <text evidence="1">The sequence shown here is derived from an EMBL/GenBank/DDBJ whole genome shotgun (WGS) entry which is preliminary data.</text>
</comment>
<protein>
    <submittedName>
        <fullName evidence="1">Uncharacterized protein</fullName>
    </submittedName>
</protein>
<reference evidence="1" key="1">
    <citation type="submission" date="2023-07" db="EMBL/GenBank/DDBJ databases">
        <title>draft genome sequence of fig (Ficus carica).</title>
        <authorList>
            <person name="Takahashi T."/>
            <person name="Nishimura K."/>
        </authorList>
    </citation>
    <scope>NUCLEOTIDE SEQUENCE</scope>
</reference>
<evidence type="ECO:0000313" key="2">
    <source>
        <dbReference type="EMBL" id="GMN74667.1"/>
    </source>
</evidence>